<evidence type="ECO:0000313" key="3">
    <source>
        <dbReference type="Proteomes" id="UP000092993"/>
    </source>
</evidence>
<feature type="region of interest" description="Disordered" evidence="1">
    <location>
        <begin position="133"/>
        <end position="172"/>
    </location>
</feature>
<reference evidence="2 3" key="1">
    <citation type="submission" date="2016-03" db="EMBL/GenBank/DDBJ databases">
        <title>Whole genome sequencing of Grifola frondosa 9006-11.</title>
        <authorList>
            <person name="Min B."/>
            <person name="Park H."/>
            <person name="Kim J.-G."/>
            <person name="Cho H."/>
            <person name="Oh Y.-L."/>
            <person name="Kong W.-S."/>
            <person name="Choi I.-G."/>
        </authorList>
    </citation>
    <scope>NUCLEOTIDE SEQUENCE [LARGE SCALE GENOMIC DNA]</scope>
    <source>
        <strain evidence="2 3">9006-11</strain>
    </source>
</reference>
<keyword evidence="3" id="KW-1185">Reference proteome</keyword>
<name>A0A1C7M240_GRIFR</name>
<protein>
    <submittedName>
        <fullName evidence="2">Uncharacterized protein</fullName>
    </submittedName>
</protein>
<comment type="caution">
    <text evidence="2">The sequence shown here is derived from an EMBL/GenBank/DDBJ whole genome shotgun (WGS) entry which is preliminary data.</text>
</comment>
<sequence length="223" mass="25254">MFNKTNKPKSSTPPSSDSAAPHPVRKKYPWSSSPSLSSFAAIGRRLFRRGSAHKDHGLKDEFPVFPNSPVSASDCNMSDIDALSTIGVPPISRFRNPQRERERECRRYSEPHSVELPTGGRYAFIKDGDRVESPSFRTVSPTSSSHHSADEATSSEDDEDHPPGGLRPPSRMFRIRAETVVITSRMMECHKELRRAEWRKVWPLPDDFDGLDDDSFFYFTNEP</sequence>
<feature type="region of interest" description="Disordered" evidence="1">
    <location>
        <begin position="1"/>
        <end position="36"/>
    </location>
</feature>
<dbReference type="AlphaFoldDB" id="A0A1C7M240"/>
<dbReference type="EMBL" id="LUGG01000018">
    <property type="protein sequence ID" value="OBZ69124.1"/>
    <property type="molecule type" value="Genomic_DNA"/>
</dbReference>
<proteinExistence type="predicted"/>
<feature type="region of interest" description="Disordered" evidence="1">
    <location>
        <begin position="55"/>
        <end position="76"/>
    </location>
</feature>
<gene>
    <name evidence="2" type="ORF">A0H81_10870</name>
</gene>
<evidence type="ECO:0000313" key="2">
    <source>
        <dbReference type="EMBL" id="OBZ69124.1"/>
    </source>
</evidence>
<feature type="compositionally biased region" description="Polar residues" evidence="1">
    <location>
        <begin position="135"/>
        <end position="146"/>
    </location>
</feature>
<feature type="region of interest" description="Disordered" evidence="1">
    <location>
        <begin position="88"/>
        <end position="113"/>
    </location>
</feature>
<accession>A0A1C7M240</accession>
<feature type="compositionally biased region" description="Basic and acidic residues" evidence="1">
    <location>
        <begin position="97"/>
        <end position="113"/>
    </location>
</feature>
<dbReference type="Proteomes" id="UP000092993">
    <property type="component" value="Unassembled WGS sequence"/>
</dbReference>
<evidence type="ECO:0000256" key="1">
    <source>
        <dbReference type="SAM" id="MobiDB-lite"/>
    </source>
</evidence>
<feature type="compositionally biased region" description="Low complexity" evidence="1">
    <location>
        <begin position="1"/>
        <end position="16"/>
    </location>
</feature>
<organism evidence="2 3">
    <name type="scientific">Grifola frondosa</name>
    <name type="common">Maitake</name>
    <name type="synonym">Polyporus frondosus</name>
    <dbReference type="NCBI Taxonomy" id="5627"/>
    <lineage>
        <taxon>Eukaryota</taxon>
        <taxon>Fungi</taxon>
        <taxon>Dikarya</taxon>
        <taxon>Basidiomycota</taxon>
        <taxon>Agaricomycotina</taxon>
        <taxon>Agaricomycetes</taxon>
        <taxon>Polyporales</taxon>
        <taxon>Grifolaceae</taxon>
        <taxon>Grifola</taxon>
    </lineage>
</organism>